<evidence type="ECO:0000313" key="2">
    <source>
        <dbReference type="Proteomes" id="UP001140949"/>
    </source>
</evidence>
<sequence length="153" mass="17164">MGGVTSFMAAKFAFFPPDPPSYTLTEDGGRLSMSGVPTGGGAEVRRLKTRRGNEIVTMYVRNRHAAAEESKGLTLLYSHGNAADLGQLYDLFRAQFSSQSQYHGVRRRKTSQSWFMFVGSRFRCLKLQSLTQIKLGLIDFSALLRKKLDFLML</sequence>
<name>A0AAX6H1S4_IRIPA</name>
<proteinExistence type="predicted"/>
<organism evidence="1 2">
    <name type="scientific">Iris pallida</name>
    <name type="common">Sweet iris</name>
    <dbReference type="NCBI Taxonomy" id="29817"/>
    <lineage>
        <taxon>Eukaryota</taxon>
        <taxon>Viridiplantae</taxon>
        <taxon>Streptophyta</taxon>
        <taxon>Embryophyta</taxon>
        <taxon>Tracheophyta</taxon>
        <taxon>Spermatophyta</taxon>
        <taxon>Magnoliopsida</taxon>
        <taxon>Liliopsida</taxon>
        <taxon>Asparagales</taxon>
        <taxon>Iridaceae</taxon>
        <taxon>Iridoideae</taxon>
        <taxon>Irideae</taxon>
        <taxon>Iris</taxon>
    </lineage>
</organism>
<reference evidence="1" key="2">
    <citation type="submission" date="2023-04" db="EMBL/GenBank/DDBJ databases">
        <authorList>
            <person name="Bruccoleri R.E."/>
            <person name="Oakeley E.J."/>
            <person name="Faust A.-M."/>
            <person name="Dessus-Babus S."/>
            <person name="Altorfer M."/>
            <person name="Burckhardt D."/>
            <person name="Oertli M."/>
            <person name="Naumann U."/>
            <person name="Petersen F."/>
            <person name="Wong J."/>
        </authorList>
    </citation>
    <scope>NUCLEOTIDE SEQUENCE</scope>
    <source>
        <strain evidence="1">GSM-AAB239-AS_SAM_17_03QT</strain>
        <tissue evidence="1">Leaf</tissue>
    </source>
</reference>
<protein>
    <submittedName>
        <fullName evidence="1">Protein ABHD17B-like isoform X1</fullName>
    </submittedName>
</protein>
<accession>A0AAX6H1S4</accession>
<dbReference type="PANTHER" id="PTHR12277">
    <property type="entry name" value="ALPHA/BETA HYDROLASE DOMAIN-CONTAINING PROTEIN"/>
    <property type="match status" value="1"/>
</dbReference>
<dbReference type="AlphaFoldDB" id="A0AAX6H1S4"/>
<keyword evidence="2" id="KW-1185">Reference proteome</keyword>
<comment type="caution">
    <text evidence="1">The sequence shown here is derived from an EMBL/GenBank/DDBJ whole genome shotgun (WGS) entry which is preliminary data.</text>
</comment>
<reference evidence="1" key="1">
    <citation type="journal article" date="2023" name="GigaByte">
        <title>Genome assembly of the bearded iris, Iris pallida Lam.</title>
        <authorList>
            <person name="Bruccoleri R.E."/>
            <person name="Oakeley E.J."/>
            <person name="Faust A.M.E."/>
            <person name="Altorfer M."/>
            <person name="Dessus-Babus S."/>
            <person name="Burckhardt D."/>
            <person name="Oertli M."/>
            <person name="Naumann U."/>
            <person name="Petersen F."/>
            <person name="Wong J."/>
        </authorList>
    </citation>
    <scope>NUCLEOTIDE SEQUENCE</scope>
    <source>
        <strain evidence="1">GSM-AAB239-AS_SAM_17_03QT</strain>
    </source>
</reference>
<dbReference type="EMBL" id="JANAVB010014399">
    <property type="protein sequence ID" value="KAJ6834425.1"/>
    <property type="molecule type" value="Genomic_DNA"/>
</dbReference>
<dbReference type="PANTHER" id="PTHR12277:SF81">
    <property type="entry name" value="PROTEIN ABHD13"/>
    <property type="match status" value="1"/>
</dbReference>
<evidence type="ECO:0000313" key="1">
    <source>
        <dbReference type="EMBL" id="KAJ6834425.1"/>
    </source>
</evidence>
<dbReference type="Proteomes" id="UP001140949">
    <property type="component" value="Unassembled WGS sequence"/>
</dbReference>
<gene>
    <name evidence="1" type="ORF">M6B38_334180</name>
</gene>